<proteinExistence type="predicted"/>
<organism evidence="1">
    <name type="scientific">hydrothermal vent metagenome</name>
    <dbReference type="NCBI Taxonomy" id="652676"/>
    <lineage>
        <taxon>unclassified sequences</taxon>
        <taxon>metagenomes</taxon>
        <taxon>ecological metagenomes</taxon>
    </lineage>
</organism>
<evidence type="ECO:0000313" key="1">
    <source>
        <dbReference type="EMBL" id="VAW09760.1"/>
    </source>
</evidence>
<dbReference type="AlphaFoldDB" id="A0A3B0SYW2"/>
<name>A0A3B0SYW2_9ZZZZ</name>
<dbReference type="EMBL" id="UOEK01000647">
    <property type="protein sequence ID" value="VAW09760.1"/>
    <property type="molecule type" value="Genomic_DNA"/>
</dbReference>
<protein>
    <submittedName>
        <fullName evidence="1">Uncharacterized protein</fullName>
    </submittedName>
</protein>
<gene>
    <name evidence="1" type="ORF">MNBD_ACTINO02-3137</name>
</gene>
<accession>A0A3B0SYW2</accession>
<sequence>MSRRFAEFVVFLSSASILVIEIVAGRMLAPYVGVTLETFT</sequence>
<feature type="non-terminal residue" evidence="1">
    <location>
        <position position="40"/>
    </location>
</feature>
<reference evidence="1" key="1">
    <citation type="submission" date="2018-06" db="EMBL/GenBank/DDBJ databases">
        <authorList>
            <person name="Zhirakovskaya E."/>
        </authorList>
    </citation>
    <scope>NUCLEOTIDE SEQUENCE</scope>
</reference>